<dbReference type="InterPro" id="IPR045584">
    <property type="entry name" value="Pilin-like"/>
</dbReference>
<gene>
    <name evidence="7" type="ORF">UFOPK3674_00634</name>
</gene>
<dbReference type="PANTHER" id="PTHR30093:SF44">
    <property type="entry name" value="TYPE II SECRETION SYSTEM CORE PROTEIN G"/>
    <property type="match status" value="1"/>
</dbReference>
<evidence type="ECO:0000256" key="1">
    <source>
        <dbReference type="ARBA" id="ARBA00004167"/>
    </source>
</evidence>
<dbReference type="EMBL" id="CAFBMX010000003">
    <property type="protein sequence ID" value="CAB4922630.1"/>
    <property type="molecule type" value="Genomic_DNA"/>
</dbReference>
<dbReference type="GO" id="GO:0016020">
    <property type="term" value="C:membrane"/>
    <property type="evidence" value="ECO:0007669"/>
    <property type="project" value="UniProtKB-SubCell"/>
</dbReference>
<keyword evidence="5 6" id="KW-0472">Membrane</keyword>
<evidence type="ECO:0000256" key="4">
    <source>
        <dbReference type="ARBA" id="ARBA00022989"/>
    </source>
</evidence>
<accession>A0A6J7HXX1</accession>
<dbReference type="AlphaFoldDB" id="A0A6J7HXX1"/>
<keyword evidence="4 6" id="KW-1133">Transmembrane helix</keyword>
<dbReference type="InterPro" id="IPR012902">
    <property type="entry name" value="N_methyl_site"/>
</dbReference>
<dbReference type="Pfam" id="PF07963">
    <property type="entry name" value="N_methyl"/>
    <property type="match status" value="1"/>
</dbReference>
<dbReference type="PANTHER" id="PTHR30093">
    <property type="entry name" value="GENERAL SECRETION PATHWAY PROTEIN G"/>
    <property type="match status" value="1"/>
</dbReference>
<name>A0A6J7HXX1_9ZZZZ</name>
<sequence length="154" mass="15868">MDTQEQQEQQVAVEQPERKKDAGFTLIELLVVILIIGILAAIALPTFLGQQKKGQDSSAKSDARNLVSQVESCFADTQTYASCASASALGTTGIDYGTNQGQASVDGGATASTYTVSGYSKSGNVFKIAKGSNGVLTRTCTTAGDGGCKSGGTW</sequence>
<feature type="transmembrane region" description="Helical" evidence="6">
    <location>
        <begin position="26"/>
        <end position="48"/>
    </location>
</feature>
<evidence type="ECO:0000256" key="6">
    <source>
        <dbReference type="SAM" id="Phobius"/>
    </source>
</evidence>
<protein>
    <submittedName>
        <fullName evidence="7">Unannotated protein</fullName>
    </submittedName>
</protein>
<evidence type="ECO:0000256" key="5">
    <source>
        <dbReference type="ARBA" id="ARBA00023136"/>
    </source>
</evidence>
<evidence type="ECO:0000256" key="3">
    <source>
        <dbReference type="ARBA" id="ARBA00022692"/>
    </source>
</evidence>
<comment type="subcellular location">
    <subcellularLocation>
        <location evidence="1">Membrane</location>
        <topology evidence="1">Single-pass membrane protein</topology>
    </subcellularLocation>
</comment>
<dbReference type="Gene3D" id="3.30.700.10">
    <property type="entry name" value="Glycoprotein, Type 4 Pilin"/>
    <property type="match status" value="1"/>
</dbReference>
<evidence type="ECO:0000313" key="7">
    <source>
        <dbReference type="EMBL" id="CAB4922630.1"/>
    </source>
</evidence>
<organism evidence="7">
    <name type="scientific">freshwater metagenome</name>
    <dbReference type="NCBI Taxonomy" id="449393"/>
    <lineage>
        <taxon>unclassified sequences</taxon>
        <taxon>metagenomes</taxon>
        <taxon>ecological metagenomes</taxon>
    </lineage>
</organism>
<dbReference type="SUPFAM" id="SSF54523">
    <property type="entry name" value="Pili subunits"/>
    <property type="match status" value="1"/>
</dbReference>
<keyword evidence="3 6" id="KW-0812">Transmembrane</keyword>
<reference evidence="7" key="1">
    <citation type="submission" date="2020-05" db="EMBL/GenBank/DDBJ databases">
        <authorList>
            <person name="Chiriac C."/>
            <person name="Salcher M."/>
            <person name="Ghai R."/>
            <person name="Kavagutti S V."/>
        </authorList>
    </citation>
    <scope>NUCLEOTIDE SEQUENCE</scope>
</reference>
<evidence type="ECO:0000256" key="2">
    <source>
        <dbReference type="ARBA" id="ARBA00022481"/>
    </source>
</evidence>
<dbReference type="PROSITE" id="PS00409">
    <property type="entry name" value="PROKAR_NTER_METHYL"/>
    <property type="match status" value="1"/>
</dbReference>
<keyword evidence="2" id="KW-0488">Methylation</keyword>
<proteinExistence type="predicted"/>
<dbReference type="NCBIfam" id="TIGR02532">
    <property type="entry name" value="IV_pilin_GFxxxE"/>
    <property type="match status" value="1"/>
</dbReference>